<proteinExistence type="predicted"/>
<gene>
    <name evidence="1" type="ORF">NP493_608g02028</name>
</gene>
<reference evidence="1" key="1">
    <citation type="journal article" date="2023" name="Mol. Biol. Evol.">
        <title>Third-Generation Sequencing Reveals the Adaptive Role of the Epigenome in Three Deep-Sea Polychaetes.</title>
        <authorList>
            <person name="Perez M."/>
            <person name="Aroh O."/>
            <person name="Sun Y."/>
            <person name="Lan Y."/>
            <person name="Juniper S.K."/>
            <person name="Young C.R."/>
            <person name="Angers B."/>
            <person name="Qian P.Y."/>
        </authorList>
    </citation>
    <scope>NUCLEOTIDE SEQUENCE</scope>
    <source>
        <strain evidence="1">R07B-5</strain>
    </source>
</reference>
<evidence type="ECO:0000313" key="2">
    <source>
        <dbReference type="Proteomes" id="UP001209878"/>
    </source>
</evidence>
<dbReference type="EMBL" id="JAODUO010000608">
    <property type="protein sequence ID" value="KAK2177285.1"/>
    <property type="molecule type" value="Genomic_DNA"/>
</dbReference>
<protein>
    <submittedName>
        <fullName evidence="1">Uncharacterized protein</fullName>
    </submittedName>
</protein>
<organism evidence="1 2">
    <name type="scientific">Ridgeia piscesae</name>
    <name type="common">Tubeworm</name>
    <dbReference type="NCBI Taxonomy" id="27915"/>
    <lineage>
        <taxon>Eukaryota</taxon>
        <taxon>Metazoa</taxon>
        <taxon>Spiralia</taxon>
        <taxon>Lophotrochozoa</taxon>
        <taxon>Annelida</taxon>
        <taxon>Polychaeta</taxon>
        <taxon>Sedentaria</taxon>
        <taxon>Canalipalpata</taxon>
        <taxon>Sabellida</taxon>
        <taxon>Siboglinidae</taxon>
        <taxon>Ridgeia</taxon>
    </lineage>
</organism>
<dbReference type="Proteomes" id="UP001209878">
    <property type="component" value="Unassembled WGS sequence"/>
</dbReference>
<keyword evidence="2" id="KW-1185">Reference proteome</keyword>
<sequence>MCVDMRVNAYTHVHAHSRTDTYRAIALYTNTLFSFAVQNVSQFHEDKHWRSQVTFPCAILLHSMAKLRCRRHCFNGSTTTIECHARHMAQLQQLPVLGSATVSKSSSLIGSPASRYA</sequence>
<comment type="caution">
    <text evidence="1">The sequence shown here is derived from an EMBL/GenBank/DDBJ whole genome shotgun (WGS) entry which is preliminary data.</text>
</comment>
<name>A0AAD9KUS0_RIDPI</name>
<evidence type="ECO:0000313" key="1">
    <source>
        <dbReference type="EMBL" id="KAK2177285.1"/>
    </source>
</evidence>
<dbReference type="AlphaFoldDB" id="A0AAD9KUS0"/>
<accession>A0AAD9KUS0</accession>